<dbReference type="SUPFAM" id="SSF51445">
    <property type="entry name" value="(Trans)glycosidases"/>
    <property type="match status" value="1"/>
</dbReference>
<name>A0A8J4EIT5_9ACTN</name>
<feature type="chain" id="PRO_5039181768" evidence="3">
    <location>
        <begin position="40"/>
        <end position="709"/>
    </location>
</feature>
<dbReference type="InterPro" id="IPR036881">
    <property type="entry name" value="Glyco_hydro_3_C_sf"/>
</dbReference>
<feature type="domain" description="Fibronectin type III-like" evidence="4">
    <location>
        <begin position="627"/>
        <end position="696"/>
    </location>
</feature>
<dbReference type="Pfam" id="PF00933">
    <property type="entry name" value="Glyco_hydro_3"/>
    <property type="match status" value="1"/>
</dbReference>
<dbReference type="PRINTS" id="PR00133">
    <property type="entry name" value="GLHYDRLASE3"/>
</dbReference>
<proteinExistence type="inferred from homology"/>
<dbReference type="Pfam" id="PF14310">
    <property type="entry name" value="Fn3-like"/>
    <property type="match status" value="1"/>
</dbReference>
<dbReference type="PANTHER" id="PTHR42715:SF10">
    <property type="entry name" value="BETA-GLUCOSIDASE"/>
    <property type="match status" value="1"/>
</dbReference>
<dbReference type="InterPro" id="IPR017853">
    <property type="entry name" value="GH"/>
</dbReference>
<dbReference type="GO" id="GO:0005975">
    <property type="term" value="P:carbohydrate metabolic process"/>
    <property type="evidence" value="ECO:0007669"/>
    <property type="project" value="InterPro"/>
</dbReference>
<gene>
    <name evidence="5" type="primary">bglX</name>
    <name evidence="5" type="ORF">NUM_16610</name>
</gene>
<dbReference type="GO" id="GO:0004553">
    <property type="term" value="F:hydrolase activity, hydrolyzing O-glycosyl compounds"/>
    <property type="evidence" value="ECO:0007669"/>
    <property type="project" value="InterPro"/>
</dbReference>
<dbReference type="InterPro" id="IPR013783">
    <property type="entry name" value="Ig-like_fold"/>
</dbReference>
<dbReference type="SMART" id="SM01217">
    <property type="entry name" value="Fn3_like"/>
    <property type="match status" value="1"/>
</dbReference>
<dbReference type="InterPro" id="IPR026891">
    <property type="entry name" value="Fn3-like"/>
</dbReference>
<dbReference type="Gene3D" id="3.20.20.300">
    <property type="entry name" value="Glycoside hydrolase, family 3, N-terminal domain"/>
    <property type="match status" value="1"/>
</dbReference>
<evidence type="ECO:0000313" key="6">
    <source>
        <dbReference type="Proteomes" id="UP000614996"/>
    </source>
</evidence>
<keyword evidence="2 5" id="KW-0378">Hydrolase</keyword>
<dbReference type="Proteomes" id="UP000614996">
    <property type="component" value="Unassembled WGS sequence"/>
</dbReference>
<dbReference type="AlphaFoldDB" id="A0A8J4EIT5"/>
<feature type="signal peptide" evidence="3">
    <location>
        <begin position="1"/>
        <end position="39"/>
    </location>
</feature>
<dbReference type="PANTHER" id="PTHR42715">
    <property type="entry name" value="BETA-GLUCOSIDASE"/>
    <property type="match status" value="1"/>
</dbReference>
<keyword evidence="6" id="KW-1185">Reference proteome</keyword>
<dbReference type="InterPro" id="IPR050288">
    <property type="entry name" value="Cellulose_deg_GH3"/>
</dbReference>
<dbReference type="SUPFAM" id="SSF52279">
    <property type="entry name" value="Beta-D-glucan exohydrolase, C-terminal domain"/>
    <property type="match status" value="1"/>
</dbReference>
<evidence type="ECO:0000256" key="1">
    <source>
        <dbReference type="ARBA" id="ARBA00005336"/>
    </source>
</evidence>
<accession>A0A8J4EIT5</accession>
<dbReference type="Pfam" id="PF01915">
    <property type="entry name" value="Glyco_hydro_3_C"/>
    <property type="match status" value="1"/>
</dbReference>
<organism evidence="5 6">
    <name type="scientific">Actinocatenispora comari</name>
    <dbReference type="NCBI Taxonomy" id="2807577"/>
    <lineage>
        <taxon>Bacteria</taxon>
        <taxon>Bacillati</taxon>
        <taxon>Actinomycetota</taxon>
        <taxon>Actinomycetes</taxon>
        <taxon>Micromonosporales</taxon>
        <taxon>Micromonosporaceae</taxon>
        <taxon>Actinocatenispora</taxon>
    </lineage>
</organism>
<sequence>MAAGYRIVGGRPRVRVRWWRWPAALACVLLAAGTLSAAAAGGPPRAWLDRTLPATVRATALVAAMTRGEKLGQLHGIWRGAHHRYVPGIRRLAVPPLRITNGPAGVAAGDDPVQPAATALPAPIALAATFDPAAAHRYGRVLGTETRASGHGLVEAPDVNIARVPTGGRVFESYGEDPYLAGRLAAADIRGIQSTGTIAEVKHFAANNQETDRDTVDERIDDRTLHEIYLTQFEAAVRGGRPGAVMCAYPRINGTYACQHRYLLHEVLRGQWGFDGFVQSDFDAAHDPLAAVAAGMDLELPSGRCYGAPLRRALAAGTVRWSEVDAMLVRRFATEMRIGVFDRPPVRTELPTRADAGTARRLAAEGMVLLRNERHALPLSPRLRSVAVVGPAAGAAVTGGGGSSRVRAARRSDPVAAIRRRLGAAATVRYAPGDTAARIPAAVAAARRADVAVVMVGDGQTEGSDRRSLALPGVQDRLVRAVAAANPATVVVVKSGGAVLLPWHDEVPAILDAWYPGGQDGAAVAAVLFGDAEPGGRLPLTFPAADSQVPAHEPGQYPGVGGTVRYSERLLVGYRWYDARRVAPRYPFGFGLSYTTFALSRPTVARHEAGATVRVEVGNTGARPGTEVVQVYLGFPAGAGEPPRQLAGVARVRLTPGEHRTVAVRLPPRAFRVWDTAAQRWRPAPGRFRVYLGDSSAHLSLAGSVTVPR</sequence>
<dbReference type="InterPro" id="IPR001764">
    <property type="entry name" value="Glyco_hydro_3_N"/>
</dbReference>
<protein>
    <submittedName>
        <fullName evidence="5">Glycosyl hydrolase</fullName>
    </submittedName>
</protein>
<evidence type="ECO:0000259" key="4">
    <source>
        <dbReference type="SMART" id="SM01217"/>
    </source>
</evidence>
<reference evidence="6" key="1">
    <citation type="journal article" date="2021" name="Int. J. Syst. Evol. Microbiol.">
        <title>Actinocatenispora comari sp. nov., an endophytic actinomycete isolated from aerial parts of Comarum salesowianum.</title>
        <authorList>
            <person name="Oyunbileg N."/>
            <person name="Iizaka Y."/>
            <person name="Hamada M."/>
            <person name="Davaapurev B.O."/>
            <person name="Fukumoto A."/>
            <person name="Tsetseg B."/>
            <person name="Kato F."/>
            <person name="Tamura T."/>
            <person name="Batkhuu J."/>
            <person name="Anzai Y."/>
        </authorList>
    </citation>
    <scope>NUCLEOTIDE SEQUENCE [LARGE SCALE GENOMIC DNA]</scope>
    <source>
        <strain evidence="6">NUM-2625</strain>
    </source>
</reference>
<comment type="caution">
    <text evidence="5">The sequence shown here is derived from an EMBL/GenBank/DDBJ whole genome shotgun (WGS) entry which is preliminary data.</text>
</comment>
<evidence type="ECO:0000256" key="3">
    <source>
        <dbReference type="SAM" id="SignalP"/>
    </source>
</evidence>
<evidence type="ECO:0000313" key="5">
    <source>
        <dbReference type="EMBL" id="GIL26407.1"/>
    </source>
</evidence>
<dbReference type="InterPro" id="IPR036962">
    <property type="entry name" value="Glyco_hydro_3_N_sf"/>
</dbReference>
<keyword evidence="3" id="KW-0732">Signal</keyword>
<comment type="similarity">
    <text evidence="1">Belongs to the glycosyl hydrolase 3 family.</text>
</comment>
<evidence type="ECO:0000256" key="2">
    <source>
        <dbReference type="ARBA" id="ARBA00022801"/>
    </source>
</evidence>
<dbReference type="InterPro" id="IPR002772">
    <property type="entry name" value="Glyco_hydro_3_C"/>
</dbReference>
<dbReference type="Gene3D" id="3.40.50.1700">
    <property type="entry name" value="Glycoside hydrolase family 3 C-terminal domain"/>
    <property type="match status" value="1"/>
</dbReference>
<dbReference type="Gene3D" id="2.60.40.10">
    <property type="entry name" value="Immunoglobulins"/>
    <property type="match status" value="1"/>
</dbReference>
<dbReference type="EMBL" id="BOPO01000023">
    <property type="protein sequence ID" value="GIL26407.1"/>
    <property type="molecule type" value="Genomic_DNA"/>
</dbReference>